<feature type="transmembrane region" description="Helical" evidence="5">
    <location>
        <begin position="129"/>
        <end position="147"/>
    </location>
</feature>
<sequence>MTMSPDEADRAGPAATADGTGVARAVALATMPVPPLAALLTGGPAVLSLVGATLFAIIGLLSSRLTPKARPMPLGVALVGQCIAFTAAFAGHPWQIDSHMLFFAMLAIVSTMGSIPALLLAVGMTALHHLVLGVVLPALVYPTVGLADVLFRTALHAAIVLFECIILVWSMARSATAAAETEAARANLAESVAQAADARTLAEAARERAMATTERTRQESQKAASAVEEIAATAKSAARGAAHARDVVAGAKGEAERSGQVVRRAVEAMAAIETSAVEIERIVDMIGEIARQTDLLALNAAVESARAGEAGAWLRGGGGRGPQAVPARGRGHSADPRPRRHLLVPGGRGRGARPRDRAGSRPDRRCGGRPE</sequence>
<dbReference type="PROSITE" id="PS50111">
    <property type="entry name" value="CHEMOTAXIS_TRANSDUC_2"/>
    <property type="match status" value="1"/>
</dbReference>
<feature type="region of interest" description="Disordered" evidence="4">
    <location>
        <begin position="312"/>
        <end position="371"/>
    </location>
</feature>
<organism evidence="7 8">
    <name type="scientific">Rubellimicrobium mesophilum DSM 19309</name>
    <dbReference type="NCBI Taxonomy" id="442562"/>
    <lineage>
        <taxon>Bacteria</taxon>
        <taxon>Pseudomonadati</taxon>
        <taxon>Pseudomonadota</taxon>
        <taxon>Alphaproteobacteria</taxon>
        <taxon>Rhodobacterales</taxon>
        <taxon>Roseobacteraceae</taxon>
        <taxon>Rubellimicrobium</taxon>
    </lineage>
</organism>
<feature type="domain" description="Methyl-accepting transducer" evidence="6">
    <location>
        <begin position="191"/>
        <end position="311"/>
    </location>
</feature>
<evidence type="ECO:0000313" key="7">
    <source>
        <dbReference type="EMBL" id="EYD77907.1"/>
    </source>
</evidence>
<keyword evidence="8" id="KW-1185">Reference proteome</keyword>
<keyword evidence="3" id="KW-0807">Transducer</keyword>
<dbReference type="GO" id="GO:0006935">
    <property type="term" value="P:chemotaxis"/>
    <property type="evidence" value="ECO:0007669"/>
    <property type="project" value="UniProtKB-KW"/>
</dbReference>
<proteinExistence type="inferred from homology"/>
<gene>
    <name evidence="7" type="ORF">Rumeso_00634</name>
</gene>
<dbReference type="GO" id="GO:0016020">
    <property type="term" value="C:membrane"/>
    <property type="evidence" value="ECO:0007669"/>
    <property type="project" value="InterPro"/>
</dbReference>
<dbReference type="PRINTS" id="PR00260">
    <property type="entry name" value="CHEMTRNSDUCR"/>
</dbReference>
<reference evidence="7 8" key="1">
    <citation type="submission" date="2013-02" db="EMBL/GenBank/DDBJ databases">
        <authorList>
            <person name="Fiebig A."/>
            <person name="Goeker M."/>
            <person name="Klenk H.-P.P."/>
        </authorList>
    </citation>
    <scope>NUCLEOTIDE SEQUENCE [LARGE SCALE GENOMIC DNA]</scope>
    <source>
        <strain evidence="7 8">DSM 19309</strain>
    </source>
</reference>
<evidence type="ECO:0000256" key="3">
    <source>
        <dbReference type="PROSITE-ProRule" id="PRU00284"/>
    </source>
</evidence>
<protein>
    <submittedName>
        <fullName evidence="7">Methyl-accepting chemotaxis protein McpB</fullName>
    </submittedName>
</protein>
<dbReference type="InterPro" id="IPR004089">
    <property type="entry name" value="MCPsignal_dom"/>
</dbReference>
<dbReference type="EMBL" id="AOSK01000021">
    <property type="protein sequence ID" value="EYD77907.1"/>
    <property type="molecule type" value="Genomic_DNA"/>
</dbReference>
<dbReference type="Proteomes" id="UP000019666">
    <property type="component" value="Unassembled WGS sequence"/>
</dbReference>
<keyword evidence="5" id="KW-0472">Membrane</keyword>
<dbReference type="PANTHER" id="PTHR43531">
    <property type="entry name" value="PROTEIN ICFG"/>
    <property type="match status" value="1"/>
</dbReference>
<dbReference type="SUPFAM" id="SSF58104">
    <property type="entry name" value="Methyl-accepting chemotaxis protein (MCP) signaling domain"/>
    <property type="match status" value="1"/>
</dbReference>
<feature type="compositionally biased region" description="Basic and acidic residues" evidence="4">
    <location>
        <begin position="353"/>
        <end position="371"/>
    </location>
</feature>
<dbReference type="HOGENOM" id="CLU_745739_0_0_5"/>
<comment type="caution">
    <text evidence="7">The sequence shown here is derived from an EMBL/GenBank/DDBJ whole genome shotgun (WGS) entry which is preliminary data.</text>
</comment>
<evidence type="ECO:0000256" key="2">
    <source>
        <dbReference type="ARBA" id="ARBA00029447"/>
    </source>
</evidence>
<dbReference type="Pfam" id="PF00015">
    <property type="entry name" value="MCPsignal"/>
    <property type="match status" value="1"/>
</dbReference>
<dbReference type="GO" id="GO:0004888">
    <property type="term" value="F:transmembrane signaling receptor activity"/>
    <property type="evidence" value="ECO:0007669"/>
    <property type="project" value="InterPro"/>
</dbReference>
<feature type="transmembrane region" description="Helical" evidence="5">
    <location>
        <begin position="36"/>
        <end position="62"/>
    </location>
</feature>
<dbReference type="OrthoDB" id="8482111at2"/>
<dbReference type="PATRIC" id="fig|442562.3.peg.632"/>
<dbReference type="InterPro" id="IPR051310">
    <property type="entry name" value="MCP_chemotaxis"/>
</dbReference>
<accession>A0A017HTT3</accession>
<evidence type="ECO:0000313" key="8">
    <source>
        <dbReference type="Proteomes" id="UP000019666"/>
    </source>
</evidence>
<evidence type="ECO:0000256" key="1">
    <source>
        <dbReference type="ARBA" id="ARBA00022500"/>
    </source>
</evidence>
<dbReference type="STRING" id="442562.Rumeso_00634"/>
<dbReference type="GO" id="GO:0007165">
    <property type="term" value="P:signal transduction"/>
    <property type="evidence" value="ECO:0007669"/>
    <property type="project" value="UniProtKB-KW"/>
</dbReference>
<feature type="transmembrane region" description="Helical" evidence="5">
    <location>
        <begin position="100"/>
        <end position="122"/>
    </location>
</feature>
<dbReference type="Gene3D" id="1.10.287.950">
    <property type="entry name" value="Methyl-accepting chemotaxis protein"/>
    <property type="match status" value="1"/>
</dbReference>
<keyword evidence="5" id="KW-0812">Transmembrane</keyword>
<evidence type="ECO:0000256" key="5">
    <source>
        <dbReference type="SAM" id="Phobius"/>
    </source>
</evidence>
<dbReference type="PANTHER" id="PTHR43531:SF11">
    <property type="entry name" value="METHYL-ACCEPTING CHEMOTAXIS PROTEIN 3"/>
    <property type="match status" value="1"/>
</dbReference>
<dbReference type="AlphaFoldDB" id="A0A017HTT3"/>
<comment type="similarity">
    <text evidence="2">Belongs to the methyl-accepting chemotaxis (MCP) protein family.</text>
</comment>
<keyword evidence="5" id="KW-1133">Transmembrane helix</keyword>
<feature type="transmembrane region" description="Helical" evidence="5">
    <location>
        <begin position="74"/>
        <end position="94"/>
    </location>
</feature>
<evidence type="ECO:0000256" key="4">
    <source>
        <dbReference type="SAM" id="MobiDB-lite"/>
    </source>
</evidence>
<keyword evidence="1" id="KW-0145">Chemotaxis</keyword>
<name>A0A017HTT3_9RHOB</name>
<dbReference type="InterPro" id="IPR004090">
    <property type="entry name" value="Chemotax_Me-accpt_rcpt"/>
</dbReference>
<evidence type="ECO:0000259" key="6">
    <source>
        <dbReference type="PROSITE" id="PS50111"/>
    </source>
</evidence>